<gene>
    <name evidence="6" type="ORF">CLBCK_50660</name>
</gene>
<dbReference type="PANTHER" id="PTHR33678">
    <property type="entry name" value="BLL1576 PROTEIN"/>
    <property type="match status" value="1"/>
</dbReference>
<feature type="domain" description="Transposase TnpC homeodomain" evidence="4">
    <location>
        <begin position="42"/>
        <end position="112"/>
    </location>
</feature>
<dbReference type="Pfam" id="PF03050">
    <property type="entry name" value="DDE_Tnp_IS66"/>
    <property type="match status" value="1"/>
</dbReference>
<evidence type="ECO:0000259" key="4">
    <source>
        <dbReference type="Pfam" id="PF13007"/>
    </source>
</evidence>
<dbReference type="InterPro" id="IPR052344">
    <property type="entry name" value="Transposase-related"/>
</dbReference>
<dbReference type="InterPro" id="IPR024463">
    <property type="entry name" value="Transposase_TnpC_homeodom"/>
</dbReference>
<dbReference type="Pfam" id="PF13005">
    <property type="entry name" value="zf-IS66"/>
    <property type="match status" value="1"/>
</dbReference>
<dbReference type="Pfam" id="PF13007">
    <property type="entry name" value="LZ_Tnp_IS66"/>
    <property type="match status" value="1"/>
</dbReference>
<dbReference type="InterPro" id="IPR024474">
    <property type="entry name" value="Znf_dom_IS66"/>
</dbReference>
<feature type="coiled-coil region" evidence="1">
    <location>
        <begin position="3"/>
        <end position="52"/>
    </location>
</feature>
<sequence>MDILDLENQLDEKTKLLISKMEEQIQSKDKEIDNLKKELAFLKGQLLNKNRKIFGQSSEQVDSRQISLFNDAEKDSDLKIEEPTIEEITYKRKKSSSHSGKKDNLSGLDRVIIEHKINDSEAVCDKCGNNLVVIGKKSKEILKYKPAELYIEEHISYTYACKNCEADADKVNIISAKIPNTFLYKSMASNELLAHVVSMKYQYAMPLYRMESYFKMMDVNLSRQTLSNWIISCATELKPVFNYMKEELLKRNYIHADETYLKVIEENGKDSNSKRFMWLYRSGGIENPVILYDYQKTRSGSCAEEFLEGFSGYLQTDGYDGYNKVKNIKRLYCMAHIRRKFFEIISSLSPEALKQSHALEGFNYCEQLYEIEKELREQYMGSDDYYTDRHIIRLKKSAPILKKFQEYVDSEIVDALPKSPLGKALAYAQKLLPYMRTFLTNGCLEIDNNAAERAIKPFVIGRKNWMFSKTSKGASSSALLYSIIETAKANGLATEKYLVYLFEVLASSEIKERDILEKCMPWSENIPDQLRVKTTK</sequence>
<evidence type="ECO:0000259" key="3">
    <source>
        <dbReference type="Pfam" id="PF13005"/>
    </source>
</evidence>
<dbReference type="NCBIfam" id="NF033517">
    <property type="entry name" value="transpos_IS66"/>
    <property type="match status" value="1"/>
</dbReference>
<reference evidence="6 7" key="1">
    <citation type="submission" date="2016-05" db="EMBL/GenBank/DDBJ databases">
        <title>Microbial solvent formation.</title>
        <authorList>
            <person name="Poehlein A."/>
            <person name="Montoya Solano J.D."/>
            <person name="Flitsch S."/>
            <person name="Krabben P."/>
            <person name="Duerre P."/>
            <person name="Daniel R."/>
        </authorList>
    </citation>
    <scope>NUCLEOTIDE SEQUENCE [LARGE SCALE GENOMIC DNA]</scope>
    <source>
        <strain evidence="6 7">DSM 53</strain>
    </source>
</reference>
<protein>
    <submittedName>
        <fullName evidence="6">Transposase IS66 family protein</fullName>
    </submittedName>
</protein>
<evidence type="ECO:0000313" key="7">
    <source>
        <dbReference type="Proteomes" id="UP000190973"/>
    </source>
</evidence>
<accession>A0A1S8RDN7</accession>
<evidence type="ECO:0000256" key="1">
    <source>
        <dbReference type="SAM" id="Coils"/>
    </source>
</evidence>
<dbReference type="AlphaFoldDB" id="A0A1S8RDN7"/>
<dbReference type="Proteomes" id="UP000190973">
    <property type="component" value="Unassembled WGS sequence"/>
</dbReference>
<feature type="domain" description="Transposase IS66 central" evidence="2">
    <location>
        <begin position="185"/>
        <end position="475"/>
    </location>
</feature>
<feature type="domain" description="Transposase IS66 zinc-finger binding" evidence="3">
    <location>
        <begin position="122"/>
        <end position="165"/>
    </location>
</feature>
<evidence type="ECO:0000313" key="6">
    <source>
        <dbReference type="EMBL" id="OOM51289.1"/>
    </source>
</evidence>
<dbReference type="InterPro" id="IPR039552">
    <property type="entry name" value="IS66_C"/>
</dbReference>
<organism evidence="6 7">
    <name type="scientific">Clostridium beijerinckii</name>
    <name type="common">Clostridium MP</name>
    <dbReference type="NCBI Taxonomy" id="1520"/>
    <lineage>
        <taxon>Bacteria</taxon>
        <taxon>Bacillati</taxon>
        <taxon>Bacillota</taxon>
        <taxon>Clostridia</taxon>
        <taxon>Eubacteriales</taxon>
        <taxon>Clostridiaceae</taxon>
        <taxon>Clostridium</taxon>
    </lineage>
</organism>
<dbReference type="InterPro" id="IPR004291">
    <property type="entry name" value="Transposase_IS66_central"/>
</dbReference>
<name>A0A1S8RDN7_CLOBE</name>
<comment type="caution">
    <text evidence="6">The sequence shown here is derived from an EMBL/GenBank/DDBJ whole genome shotgun (WGS) entry which is preliminary data.</text>
</comment>
<evidence type="ECO:0000259" key="5">
    <source>
        <dbReference type="Pfam" id="PF13817"/>
    </source>
</evidence>
<dbReference type="Pfam" id="PF13817">
    <property type="entry name" value="DDE_Tnp_IS66_C"/>
    <property type="match status" value="1"/>
</dbReference>
<keyword evidence="1" id="KW-0175">Coiled coil</keyword>
<dbReference type="RefSeq" id="WP_077841189.1">
    <property type="nucleotide sequence ID" value="NZ_JABTAE010000001.1"/>
</dbReference>
<proteinExistence type="predicted"/>
<evidence type="ECO:0000259" key="2">
    <source>
        <dbReference type="Pfam" id="PF03050"/>
    </source>
</evidence>
<feature type="domain" description="Transposase IS66 C-terminal" evidence="5">
    <location>
        <begin position="482"/>
        <end position="522"/>
    </location>
</feature>
<dbReference type="EMBL" id="LZZI01000274">
    <property type="protein sequence ID" value="OOM51289.1"/>
    <property type="molecule type" value="Genomic_DNA"/>
</dbReference>